<feature type="compositionally biased region" description="Polar residues" evidence="9">
    <location>
        <begin position="398"/>
        <end position="408"/>
    </location>
</feature>
<comment type="subcellular location">
    <subcellularLocation>
        <location evidence="1 7 8">Nucleus</location>
    </subcellularLocation>
</comment>
<feature type="DNA-binding region" description="Homeobox" evidence="7">
    <location>
        <begin position="314"/>
        <end position="390"/>
    </location>
</feature>
<feature type="region of interest" description="Disordered" evidence="9">
    <location>
        <begin position="385"/>
        <end position="438"/>
    </location>
</feature>
<evidence type="ECO:0000313" key="13">
    <source>
        <dbReference type="EMBL" id="PAV82538.1"/>
    </source>
</evidence>
<dbReference type="InterPro" id="IPR001356">
    <property type="entry name" value="HD"/>
</dbReference>
<dbReference type="Gene3D" id="1.10.10.60">
    <property type="entry name" value="Homeodomain-like"/>
    <property type="match status" value="1"/>
</dbReference>
<dbReference type="Proteomes" id="UP000218231">
    <property type="component" value="Unassembled WGS sequence"/>
</dbReference>
<organism evidence="13 14">
    <name type="scientific">Diploscapter pachys</name>
    <dbReference type="NCBI Taxonomy" id="2018661"/>
    <lineage>
        <taxon>Eukaryota</taxon>
        <taxon>Metazoa</taxon>
        <taxon>Ecdysozoa</taxon>
        <taxon>Nematoda</taxon>
        <taxon>Chromadorea</taxon>
        <taxon>Rhabditida</taxon>
        <taxon>Rhabditina</taxon>
        <taxon>Rhabditomorpha</taxon>
        <taxon>Rhabditoidea</taxon>
        <taxon>Rhabditidae</taxon>
        <taxon>Diploscapter</taxon>
    </lineage>
</organism>
<dbReference type="AlphaFoldDB" id="A0A2A2L8R5"/>
<accession>A0A2A2L8R5</accession>
<feature type="compositionally biased region" description="Low complexity" evidence="9">
    <location>
        <begin position="175"/>
        <end position="187"/>
    </location>
</feature>
<dbReference type="InterPro" id="IPR009057">
    <property type="entry name" value="Homeodomain-like_sf"/>
</dbReference>
<dbReference type="OrthoDB" id="5856131at2759"/>
<dbReference type="InterPro" id="IPR010982">
    <property type="entry name" value="Lambda_DNA-bd_dom_sf"/>
</dbReference>
<dbReference type="STRING" id="2018661.A0A2A2L8R5"/>
<evidence type="ECO:0000256" key="9">
    <source>
        <dbReference type="SAM" id="MobiDB-lite"/>
    </source>
</evidence>
<evidence type="ECO:0000313" key="14">
    <source>
        <dbReference type="Proteomes" id="UP000218231"/>
    </source>
</evidence>
<keyword evidence="5" id="KW-0804">Transcription</keyword>
<dbReference type="Pfam" id="PF04814">
    <property type="entry name" value="HNF-1_N"/>
    <property type="match status" value="1"/>
</dbReference>
<evidence type="ECO:0000256" key="7">
    <source>
        <dbReference type="PROSITE-ProRule" id="PRU00108"/>
    </source>
</evidence>
<feature type="domain" description="HNF-p1" evidence="12">
    <location>
        <begin position="1"/>
        <end position="31"/>
    </location>
</feature>
<name>A0A2A2L8R5_9BILA</name>
<evidence type="ECO:0000256" key="4">
    <source>
        <dbReference type="ARBA" id="ARBA00023155"/>
    </source>
</evidence>
<dbReference type="PROSITE" id="PS51936">
    <property type="entry name" value="POU_4"/>
    <property type="match status" value="1"/>
</dbReference>
<keyword evidence="14" id="KW-1185">Reference proteome</keyword>
<dbReference type="InterPro" id="IPR044866">
    <property type="entry name" value="HNF_P1"/>
</dbReference>
<evidence type="ECO:0000259" key="12">
    <source>
        <dbReference type="PROSITE" id="PS51937"/>
    </source>
</evidence>
<feature type="compositionally biased region" description="Polar residues" evidence="9">
    <location>
        <begin position="425"/>
        <end position="438"/>
    </location>
</feature>
<keyword evidence="3 7" id="KW-0238">DNA-binding</keyword>
<evidence type="ECO:0000256" key="2">
    <source>
        <dbReference type="ARBA" id="ARBA00023015"/>
    </source>
</evidence>
<dbReference type="EMBL" id="LIAE01007041">
    <property type="protein sequence ID" value="PAV82538.1"/>
    <property type="molecule type" value="Genomic_DNA"/>
</dbReference>
<keyword evidence="4 7" id="KW-0371">Homeobox</keyword>
<keyword evidence="6 7" id="KW-0539">Nucleus</keyword>
<evidence type="ECO:0000259" key="10">
    <source>
        <dbReference type="PROSITE" id="PS50071"/>
    </source>
</evidence>
<dbReference type="CDD" id="cd00086">
    <property type="entry name" value="homeodomain"/>
    <property type="match status" value="1"/>
</dbReference>
<keyword evidence="2" id="KW-0805">Transcription regulation</keyword>
<feature type="compositionally biased region" description="Low complexity" evidence="9">
    <location>
        <begin position="409"/>
        <end position="424"/>
    </location>
</feature>
<dbReference type="InterPro" id="IPR044869">
    <property type="entry name" value="HNF-1_POU"/>
</dbReference>
<feature type="domain" description="POU-specific atypical" evidence="11">
    <location>
        <begin position="202"/>
        <end position="298"/>
    </location>
</feature>
<proteinExistence type="predicted"/>
<evidence type="ECO:0000256" key="3">
    <source>
        <dbReference type="ARBA" id="ARBA00023125"/>
    </source>
</evidence>
<evidence type="ECO:0000256" key="5">
    <source>
        <dbReference type="ARBA" id="ARBA00023163"/>
    </source>
</evidence>
<sequence>MNLFTVEQLELIRRLRTTGITGQEVVEAFKQLEQVGPSLGQHSDELMMIGEEQEFEKPEQDEIPVLEKIDDPEKSAEMDEIGEDFEEIHIEQNPEVSPVMTPTEESNKTPVIVRPQAKQIPTSLLLPLNLSNLTNLTGITPFLNINGAISPIGDEKLRLSVQTVPLASTASEVIVNSSASSNSSVEEGQTTTDDRPARSQRTPMKDILEITTLDDPNELTEFMKQGEEACIADMRNFINAYSLRQTTVAMMTGVSQPYISKLLNGNHRELSLRCRKNIYCWYLNCRRHPSKLSAFVADPATRLETNGDGELIPQRRERYVFRPALIKLLEECFVRTPFPNLNRRNEIASACNNMLRREKKGVPLMQKEVVSAQVVSNWFANKRKELRRKTGGKKSADKGQSPSHHQCMSPNGNEVNENESSSNSIDTPPSTSSFDILSSPSPPIDMLSIVSKLGLPLPFSIPVKSPIISPTTPGFVPVSGLQIPFDSLSSSTNAPLLQAALLGNSLGSPTQSQQTHNELRLAQIAHQLYQQHLQRTQATPQLGDYSTEPTRMDVQTQDMNGVISQEVNINAVSGVNGINSLLSSFNPLISLQQHVTIPSIMCQNTI</sequence>
<dbReference type="SMART" id="SM00389">
    <property type="entry name" value="HOX"/>
    <property type="match status" value="1"/>
</dbReference>
<evidence type="ECO:0000256" key="6">
    <source>
        <dbReference type="ARBA" id="ARBA00023242"/>
    </source>
</evidence>
<feature type="region of interest" description="Disordered" evidence="9">
    <location>
        <begin position="175"/>
        <end position="202"/>
    </location>
</feature>
<dbReference type="GO" id="GO:0003691">
    <property type="term" value="F:double-stranded telomeric DNA binding"/>
    <property type="evidence" value="ECO:0007669"/>
    <property type="project" value="InterPro"/>
</dbReference>
<protein>
    <submittedName>
        <fullName evidence="13">Uncharacterized protein</fullName>
    </submittedName>
</protein>
<dbReference type="SUPFAM" id="SSF46689">
    <property type="entry name" value="Homeodomain-like"/>
    <property type="match status" value="1"/>
</dbReference>
<dbReference type="SUPFAM" id="SSF47413">
    <property type="entry name" value="lambda repressor-like DNA-binding domains"/>
    <property type="match status" value="1"/>
</dbReference>
<evidence type="ECO:0000256" key="8">
    <source>
        <dbReference type="RuleBase" id="RU000682"/>
    </source>
</evidence>
<dbReference type="PANTHER" id="PTHR14618:SF0">
    <property type="entry name" value="HOMEOBOX-CONTAINING PROTEIN 1"/>
    <property type="match status" value="1"/>
</dbReference>
<dbReference type="Pfam" id="PF00046">
    <property type="entry name" value="Homeodomain"/>
    <property type="match status" value="1"/>
</dbReference>
<dbReference type="PROSITE" id="PS51937">
    <property type="entry name" value="HNF_P1"/>
    <property type="match status" value="1"/>
</dbReference>
<reference evidence="13 14" key="1">
    <citation type="journal article" date="2017" name="Curr. Biol.">
        <title>Genome architecture and evolution of a unichromosomal asexual nematode.</title>
        <authorList>
            <person name="Fradin H."/>
            <person name="Zegar C."/>
            <person name="Gutwein M."/>
            <person name="Lucas J."/>
            <person name="Kovtun M."/>
            <person name="Corcoran D."/>
            <person name="Baugh L.R."/>
            <person name="Kiontke K."/>
            <person name="Gunsalus K."/>
            <person name="Fitch D.H."/>
            <person name="Piano F."/>
        </authorList>
    </citation>
    <scope>NUCLEOTIDE SEQUENCE [LARGE SCALE GENOMIC DNA]</scope>
    <source>
        <strain evidence="13">PF1309</strain>
    </source>
</reference>
<dbReference type="GO" id="GO:0005634">
    <property type="term" value="C:nucleus"/>
    <property type="evidence" value="ECO:0007669"/>
    <property type="project" value="UniProtKB-SubCell"/>
</dbReference>
<dbReference type="InterPro" id="IPR040363">
    <property type="entry name" value="HMBOX1"/>
</dbReference>
<dbReference type="GO" id="GO:0045893">
    <property type="term" value="P:positive regulation of DNA-templated transcription"/>
    <property type="evidence" value="ECO:0007669"/>
    <property type="project" value="InterPro"/>
</dbReference>
<evidence type="ECO:0000256" key="1">
    <source>
        <dbReference type="ARBA" id="ARBA00004123"/>
    </source>
</evidence>
<comment type="caution">
    <text evidence="13">The sequence shown here is derived from an EMBL/GenBank/DDBJ whole genome shotgun (WGS) entry which is preliminary data.</text>
</comment>
<gene>
    <name evidence="13" type="ORF">WR25_08217</name>
</gene>
<dbReference type="PANTHER" id="PTHR14618">
    <property type="entry name" value="HOMEODOX-CONTAINING PROTEIN 1 HMBOX1"/>
    <property type="match status" value="1"/>
</dbReference>
<dbReference type="InterPro" id="IPR006899">
    <property type="entry name" value="HNF-1_N"/>
</dbReference>
<feature type="domain" description="Homeobox" evidence="10">
    <location>
        <begin position="312"/>
        <end position="389"/>
    </location>
</feature>
<evidence type="ECO:0000259" key="11">
    <source>
        <dbReference type="PROSITE" id="PS51936"/>
    </source>
</evidence>
<dbReference type="Gene3D" id="1.10.260.40">
    <property type="entry name" value="lambda repressor-like DNA-binding domains"/>
    <property type="match status" value="1"/>
</dbReference>
<feature type="compositionally biased region" description="Basic and acidic residues" evidence="9">
    <location>
        <begin position="192"/>
        <end position="202"/>
    </location>
</feature>
<dbReference type="PROSITE" id="PS50071">
    <property type="entry name" value="HOMEOBOX_2"/>
    <property type="match status" value="1"/>
</dbReference>